<dbReference type="CDD" id="cd18126">
    <property type="entry name" value="GAPDH_I_C"/>
    <property type="match status" value="1"/>
</dbReference>
<dbReference type="PIRSF" id="PIRSF000149">
    <property type="entry name" value="GAP_DH"/>
    <property type="match status" value="1"/>
</dbReference>
<dbReference type="GO" id="GO:0016620">
    <property type="term" value="F:oxidoreductase activity, acting on the aldehyde or oxo group of donors, NAD or NADP as acceptor"/>
    <property type="evidence" value="ECO:0007669"/>
    <property type="project" value="InterPro"/>
</dbReference>
<feature type="domain" description="Glyceraldehyde 3-phosphate dehydrogenase NAD(P) binding" evidence="3">
    <location>
        <begin position="2"/>
        <end position="146"/>
    </location>
</feature>
<dbReference type="FunFam" id="3.30.360.10:FF:000002">
    <property type="entry name" value="Glyceraldehyde-3-phosphate dehydrogenase"/>
    <property type="match status" value="1"/>
</dbReference>
<evidence type="ECO:0000313" key="4">
    <source>
        <dbReference type="EMBL" id="QHS86635.1"/>
    </source>
</evidence>
<evidence type="ECO:0000259" key="3">
    <source>
        <dbReference type="SMART" id="SM00846"/>
    </source>
</evidence>
<protein>
    <recommendedName>
        <fullName evidence="3">Glyceraldehyde 3-phosphate dehydrogenase NAD(P) binding domain-containing protein</fullName>
    </recommendedName>
</protein>
<evidence type="ECO:0000256" key="1">
    <source>
        <dbReference type="ARBA" id="ARBA00007406"/>
    </source>
</evidence>
<dbReference type="Gene3D" id="3.40.50.720">
    <property type="entry name" value="NAD(P)-binding Rossmann-like Domain"/>
    <property type="match status" value="1"/>
</dbReference>
<proteinExistence type="inferred from homology"/>
<name>A0A6C0B328_9ZZZZ</name>
<accession>A0A6C0B328</accession>
<dbReference type="SMART" id="SM00846">
    <property type="entry name" value="Gp_dh_N"/>
    <property type="match status" value="1"/>
</dbReference>
<dbReference type="GO" id="GO:0051287">
    <property type="term" value="F:NAD binding"/>
    <property type="evidence" value="ECO:0007669"/>
    <property type="project" value="InterPro"/>
</dbReference>
<dbReference type="InterPro" id="IPR020828">
    <property type="entry name" value="GlycerAld_3-P_DH_NAD(P)-bd"/>
</dbReference>
<dbReference type="InterPro" id="IPR020831">
    <property type="entry name" value="GlycerAld/Erythrose_P_DH"/>
</dbReference>
<evidence type="ECO:0000256" key="2">
    <source>
        <dbReference type="ARBA" id="ARBA00023002"/>
    </source>
</evidence>
<dbReference type="PANTHER" id="PTHR43148">
    <property type="entry name" value="GLYCERALDEHYDE-3-PHOSPHATE DEHYDROGENASE 2"/>
    <property type="match status" value="1"/>
</dbReference>
<keyword evidence="2" id="KW-0560">Oxidoreductase</keyword>
<dbReference type="PRINTS" id="PR00078">
    <property type="entry name" value="G3PDHDRGNASE"/>
</dbReference>
<dbReference type="PROSITE" id="PS00071">
    <property type="entry name" value="GAPDH"/>
    <property type="match status" value="1"/>
</dbReference>
<dbReference type="Gene3D" id="3.30.360.10">
    <property type="entry name" value="Dihydrodipicolinate Reductase, domain 2"/>
    <property type="match status" value="1"/>
</dbReference>
<dbReference type="InterPro" id="IPR020830">
    <property type="entry name" value="GlycerAld_3-P_DH_AS"/>
</dbReference>
<sequence>MITVGINGFGRIGKLLSRLVINDSRLRLRSINHPTITKDDYLHLLKYDSVHNLDNSFDMSAAYPVNIHNCKSPKDIIWEDDIDIVLDTTGKFKTQDELIQHKMCTDLDDSTTILLTAPPKDDIPMFVYGVNHRDYNYQNIISAASCTTTCLAPIVKVLNDNYTINNGLVTTIHSVTASQFAVDKYNPGKRTGRSLLNNIIPSSTGAAKAIGKVIPELEGKLNAVSVRVPVSNVSLLDLSVTLNQDPAIEDVLNLFRKLSREDTYYEIIDVSDELLVSSDFIGNKNNAIIDSVSTMKIDNMYKFLAWYDNEMGYAKNIIRLIKYIKF</sequence>
<dbReference type="AlphaFoldDB" id="A0A6C0B328"/>
<reference evidence="4" key="1">
    <citation type="journal article" date="2020" name="Nature">
        <title>Giant virus diversity and host interactions through global metagenomics.</title>
        <authorList>
            <person name="Schulz F."/>
            <person name="Roux S."/>
            <person name="Paez-Espino D."/>
            <person name="Jungbluth S."/>
            <person name="Walsh D.A."/>
            <person name="Denef V.J."/>
            <person name="McMahon K.D."/>
            <person name="Konstantinidis K.T."/>
            <person name="Eloe-Fadrosh E.A."/>
            <person name="Kyrpides N.C."/>
            <person name="Woyke T."/>
        </authorList>
    </citation>
    <scope>NUCLEOTIDE SEQUENCE</scope>
    <source>
        <strain evidence="4">GVMAG-M-3300009422-16</strain>
    </source>
</reference>
<dbReference type="Pfam" id="PF00044">
    <property type="entry name" value="Gp_dh_N"/>
    <property type="match status" value="1"/>
</dbReference>
<dbReference type="SUPFAM" id="SSF55347">
    <property type="entry name" value="Glyceraldehyde-3-phosphate dehydrogenase-like, C-terminal domain"/>
    <property type="match status" value="1"/>
</dbReference>
<dbReference type="InterPro" id="IPR020829">
    <property type="entry name" value="GlycerAld_3-P_DH_cat"/>
</dbReference>
<dbReference type="InterPro" id="IPR036291">
    <property type="entry name" value="NAD(P)-bd_dom_sf"/>
</dbReference>
<dbReference type="SUPFAM" id="SSF51735">
    <property type="entry name" value="NAD(P)-binding Rossmann-fold domains"/>
    <property type="match status" value="1"/>
</dbReference>
<comment type="similarity">
    <text evidence="1">Belongs to the glyceraldehyde-3-phosphate dehydrogenase family.</text>
</comment>
<dbReference type="EMBL" id="MN739059">
    <property type="protein sequence ID" value="QHS86635.1"/>
    <property type="molecule type" value="Genomic_DNA"/>
</dbReference>
<organism evidence="4">
    <name type="scientific">viral metagenome</name>
    <dbReference type="NCBI Taxonomy" id="1070528"/>
    <lineage>
        <taxon>unclassified sequences</taxon>
        <taxon>metagenomes</taxon>
        <taxon>organismal metagenomes</taxon>
    </lineage>
</organism>
<dbReference type="Pfam" id="PF02800">
    <property type="entry name" value="Gp_dh_C"/>
    <property type="match status" value="1"/>
</dbReference>